<name>A0A1R1PXF3_ZANCU</name>
<keyword evidence="2" id="KW-1185">Reference proteome</keyword>
<proteinExistence type="predicted"/>
<dbReference type="AlphaFoldDB" id="A0A1R1PXF3"/>
<evidence type="ECO:0000313" key="2">
    <source>
        <dbReference type="Proteomes" id="UP000188320"/>
    </source>
</evidence>
<protein>
    <submittedName>
        <fullName evidence="1">Uncharacterized protein</fullName>
    </submittedName>
</protein>
<gene>
    <name evidence="1" type="ORF">AX774_g787</name>
</gene>
<evidence type="ECO:0000313" key="1">
    <source>
        <dbReference type="EMBL" id="OMH85655.1"/>
    </source>
</evidence>
<dbReference type="Proteomes" id="UP000188320">
    <property type="component" value="Unassembled WGS sequence"/>
</dbReference>
<accession>A0A1R1PXF3</accession>
<organism evidence="1 2">
    <name type="scientific">Zancudomyces culisetae</name>
    <name type="common">Gut fungus</name>
    <name type="synonym">Smittium culisetae</name>
    <dbReference type="NCBI Taxonomy" id="1213189"/>
    <lineage>
        <taxon>Eukaryota</taxon>
        <taxon>Fungi</taxon>
        <taxon>Fungi incertae sedis</taxon>
        <taxon>Zoopagomycota</taxon>
        <taxon>Kickxellomycotina</taxon>
        <taxon>Harpellomycetes</taxon>
        <taxon>Harpellales</taxon>
        <taxon>Legeriomycetaceae</taxon>
        <taxon>Zancudomyces</taxon>
    </lineage>
</organism>
<dbReference type="EMBL" id="LSSK01000062">
    <property type="protein sequence ID" value="OMH85655.1"/>
    <property type="molecule type" value="Genomic_DNA"/>
</dbReference>
<comment type="caution">
    <text evidence="1">The sequence shown here is derived from an EMBL/GenBank/DDBJ whole genome shotgun (WGS) entry which is preliminary data.</text>
</comment>
<sequence>MHERNISEPNIFLGKVGHGIQKVIEYSFGSKKHRVKNRSADILDMEFTMMHMKKQTMKAIEARKLGYPVAITCEYNCIWCRKNLSELVTGKPSYN</sequence>
<reference evidence="2" key="1">
    <citation type="submission" date="2017-01" db="EMBL/GenBank/DDBJ databases">
        <authorList>
            <person name="Wang Y."/>
            <person name="White M."/>
            <person name="Kvist S."/>
            <person name="Moncalvo J.-M."/>
        </authorList>
    </citation>
    <scope>NUCLEOTIDE SEQUENCE [LARGE SCALE GENOMIC DNA]</scope>
    <source>
        <strain evidence="2">COL-18-3</strain>
    </source>
</reference>